<dbReference type="CDD" id="cd00093">
    <property type="entry name" value="HTH_XRE"/>
    <property type="match status" value="1"/>
</dbReference>
<dbReference type="PANTHER" id="PTHR46797">
    <property type="entry name" value="HTH-TYPE TRANSCRIPTIONAL REGULATOR"/>
    <property type="match status" value="1"/>
</dbReference>
<dbReference type="GO" id="GO:0003677">
    <property type="term" value="F:DNA binding"/>
    <property type="evidence" value="ECO:0007669"/>
    <property type="project" value="UniProtKB-KW"/>
</dbReference>
<evidence type="ECO:0000313" key="4">
    <source>
        <dbReference type="Proteomes" id="UP000186112"/>
    </source>
</evidence>
<proteinExistence type="predicted"/>
<dbReference type="Gene3D" id="1.10.260.40">
    <property type="entry name" value="lambda repressor-like DNA-binding domains"/>
    <property type="match status" value="1"/>
</dbReference>
<sequence>MISGEKLKKLRLLRELTQKELAIKSGLTDSAIRNYELGYRSPNKDQLIKIAQVLDCDVSALIDHTPISNFEFMQILFDYEEDLKIRPLIEDSTIGLLSHDMNLNDFLVEWDEMRKKHYNGEITDEEFEDWKLSYPKKSRLRK</sequence>
<dbReference type="PANTHER" id="PTHR46797:SF1">
    <property type="entry name" value="METHYLPHOSPHONATE SYNTHASE"/>
    <property type="match status" value="1"/>
</dbReference>
<accession>A0A1U7M5F7</accession>
<keyword evidence="4" id="KW-1185">Reference proteome</keyword>
<protein>
    <submittedName>
        <fullName evidence="3">Helix-turn-helix protein</fullName>
    </submittedName>
</protein>
<dbReference type="GO" id="GO:0005829">
    <property type="term" value="C:cytosol"/>
    <property type="evidence" value="ECO:0007669"/>
    <property type="project" value="TreeGrafter"/>
</dbReference>
<organism evidence="3 4">
    <name type="scientific">Tissierella creatinophila DSM 6911</name>
    <dbReference type="NCBI Taxonomy" id="1123403"/>
    <lineage>
        <taxon>Bacteria</taxon>
        <taxon>Bacillati</taxon>
        <taxon>Bacillota</taxon>
        <taxon>Tissierellia</taxon>
        <taxon>Tissierellales</taxon>
        <taxon>Tissierellaceae</taxon>
        <taxon>Tissierella</taxon>
    </lineage>
</organism>
<dbReference type="Pfam" id="PF01381">
    <property type="entry name" value="HTH_3"/>
    <property type="match status" value="1"/>
</dbReference>
<comment type="caution">
    <text evidence="3">The sequence shown here is derived from an EMBL/GenBank/DDBJ whole genome shotgun (WGS) entry which is preliminary data.</text>
</comment>
<dbReference type="PROSITE" id="PS50943">
    <property type="entry name" value="HTH_CROC1"/>
    <property type="match status" value="1"/>
</dbReference>
<feature type="domain" description="HTH cro/C1-type" evidence="2">
    <location>
        <begin position="7"/>
        <end position="61"/>
    </location>
</feature>
<dbReference type="SUPFAM" id="SSF47413">
    <property type="entry name" value="lambda repressor-like DNA-binding domains"/>
    <property type="match status" value="1"/>
</dbReference>
<dbReference type="SMART" id="SM00530">
    <property type="entry name" value="HTH_XRE"/>
    <property type="match status" value="1"/>
</dbReference>
<dbReference type="EMBL" id="LTDM01000025">
    <property type="protein sequence ID" value="OLS02490.1"/>
    <property type="molecule type" value="Genomic_DNA"/>
</dbReference>
<dbReference type="AlphaFoldDB" id="A0A1U7M5F7"/>
<dbReference type="OrthoDB" id="9785138at2"/>
<evidence type="ECO:0000313" key="3">
    <source>
        <dbReference type="EMBL" id="OLS02490.1"/>
    </source>
</evidence>
<dbReference type="InterPro" id="IPR001387">
    <property type="entry name" value="Cro/C1-type_HTH"/>
</dbReference>
<keyword evidence="1" id="KW-0238">DNA-binding</keyword>
<dbReference type="InterPro" id="IPR010982">
    <property type="entry name" value="Lambda_DNA-bd_dom_sf"/>
</dbReference>
<reference evidence="3 4" key="1">
    <citation type="submission" date="2016-02" db="EMBL/GenBank/DDBJ databases">
        <title>Genome sequence of Tissierella creatinophila DSM 6911.</title>
        <authorList>
            <person name="Poehlein A."/>
            <person name="Daniel R."/>
        </authorList>
    </citation>
    <scope>NUCLEOTIDE SEQUENCE [LARGE SCALE GENOMIC DNA]</scope>
    <source>
        <strain evidence="3 4">DSM 6911</strain>
    </source>
</reference>
<evidence type="ECO:0000259" key="2">
    <source>
        <dbReference type="PROSITE" id="PS50943"/>
    </source>
</evidence>
<dbReference type="Proteomes" id="UP000186112">
    <property type="component" value="Unassembled WGS sequence"/>
</dbReference>
<dbReference type="InterPro" id="IPR050807">
    <property type="entry name" value="TransReg_Diox_bact_type"/>
</dbReference>
<dbReference type="GO" id="GO:0003700">
    <property type="term" value="F:DNA-binding transcription factor activity"/>
    <property type="evidence" value="ECO:0007669"/>
    <property type="project" value="TreeGrafter"/>
</dbReference>
<name>A0A1U7M5F7_TISCR</name>
<dbReference type="RefSeq" id="WP_075726748.1">
    <property type="nucleotide sequence ID" value="NZ_LTDM01000025.1"/>
</dbReference>
<gene>
    <name evidence="3" type="ORF">TICRE_15280</name>
</gene>
<evidence type="ECO:0000256" key="1">
    <source>
        <dbReference type="ARBA" id="ARBA00023125"/>
    </source>
</evidence>